<dbReference type="Gene3D" id="3.40.50.1000">
    <property type="entry name" value="HAD superfamily/HAD-like"/>
    <property type="match status" value="1"/>
</dbReference>
<dbReference type="Proteomes" id="UP000295748">
    <property type="component" value="Chromosome"/>
</dbReference>
<name>A0ABX5SV89_9MICO</name>
<dbReference type="EMBL" id="CP038266">
    <property type="protein sequence ID" value="QBR90098.1"/>
    <property type="molecule type" value="Genomic_DNA"/>
</dbReference>
<dbReference type="InterPro" id="IPR023214">
    <property type="entry name" value="HAD_sf"/>
</dbReference>
<keyword evidence="2" id="KW-1185">Reference proteome</keyword>
<dbReference type="SUPFAM" id="SSF56784">
    <property type="entry name" value="HAD-like"/>
    <property type="match status" value="1"/>
</dbReference>
<accession>A0ABX5SV89</accession>
<dbReference type="Pfam" id="PF08282">
    <property type="entry name" value="Hydrolase_3"/>
    <property type="match status" value="2"/>
</dbReference>
<dbReference type="PANTHER" id="PTHR10000:SF8">
    <property type="entry name" value="HAD SUPERFAMILY HYDROLASE-LIKE, TYPE 3"/>
    <property type="match status" value="1"/>
</dbReference>
<organism evidence="1 2">
    <name type="scientific">Microbacterium wangchenii</name>
    <dbReference type="NCBI Taxonomy" id="2541726"/>
    <lineage>
        <taxon>Bacteria</taxon>
        <taxon>Bacillati</taxon>
        <taxon>Actinomycetota</taxon>
        <taxon>Actinomycetes</taxon>
        <taxon>Micrococcales</taxon>
        <taxon>Microbacteriaceae</taxon>
        <taxon>Microbacterium</taxon>
    </lineage>
</organism>
<dbReference type="PANTHER" id="PTHR10000">
    <property type="entry name" value="PHOSPHOSERINE PHOSPHATASE"/>
    <property type="match status" value="1"/>
</dbReference>
<proteinExistence type="predicted"/>
<evidence type="ECO:0000313" key="2">
    <source>
        <dbReference type="Proteomes" id="UP000295748"/>
    </source>
</evidence>
<protein>
    <submittedName>
        <fullName evidence="1">Haloacid dehalogenase</fullName>
    </submittedName>
</protein>
<gene>
    <name evidence="1" type="ORF">E4K62_16270</name>
</gene>
<dbReference type="InterPro" id="IPR036412">
    <property type="entry name" value="HAD-like_sf"/>
</dbReference>
<sequence>MTPGDAELADTGSVRVVDQDDAAEAVDAVDDASTGRLLIALDIDGTVILEDESPSPGVVEAVAHAHQRGHEVMLATGRSWESTHRIMELLDIRPEYAVCSNGAIVMGRRDLRQAQGSAHAGARGVPAVEGSLAAEYERVHVETFDPAEVLTLLQEHLSDARYLVELPDGTRLYTEYLEDWNLRGADRVEFEALSHQPVCRVVVVSPGQTDTDFLELVSRIGLTQVSYAIGWTAWLDIAPQGVNKATGLELVRGWLGIDPANVLVMGDGRNDLEMFEWALRNGGRAVAMGQGPEEVRTAAGEIGLSVTEGGVAAILRAL</sequence>
<reference evidence="1 2" key="1">
    <citation type="submission" date="2019-03" db="EMBL/GenBank/DDBJ databases">
        <authorList>
            <person name="Dong K."/>
        </authorList>
    </citation>
    <scope>NUCLEOTIDE SEQUENCE [LARGE SCALE GENOMIC DNA]</scope>
    <source>
        <strain evidence="2">dk512</strain>
    </source>
</reference>
<dbReference type="RefSeq" id="WP_135069389.1">
    <property type="nucleotide sequence ID" value="NZ_CP038266.1"/>
</dbReference>
<dbReference type="Gene3D" id="3.30.1240.10">
    <property type="match status" value="1"/>
</dbReference>
<evidence type="ECO:0000313" key="1">
    <source>
        <dbReference type="EMBL" id="QBR90098.1"/>
    </source>
</evidence>